<keyword evidence="5 9" id="KW-0032">Aminotransferase</keyword>
<dbReference type="RefSeq" id="WP_091468021.1">
    <property type="nucleotide sequence ID" value="NZ_FNFX01000001.1"/>
</dbReference>
<dbReference type="InterPro" id="IPR001917">
    <property type="entry name" value="Aminotrans_II_pyridoxalP_BS"/>
</dbReference>
<name>A0A1G8Z2T8_9PROT</name>
<dbReference type="EMBL" id="FNFX01000001">
    <property type="protein sequence ID" value="SDK09313.1"/>
    <property type="molecule type" value="Genomic_DNA"/>
</dbReference>
<evidence type="ECO:0000256" key="5">
    <source>
        <dbReference type="ARBA" id="ARBA00022576"/>
    </source>
</evidence>
<evidence type="ECO:0000259" key="10">
    <source>
        <dbReference type="Pfam" id="PF00155"/>
    </source>
</evidence>
<dbReference type="GO" id="GO:0004400">
    <property type="term" value="F:histidinol-phosphate transaminase activity"/>
    <property type="evidence" value="ECO:0007669"/>
    <property type="project" value="UniProtKB-UniRule"/>
</dbReference>
<comment type="catalytic activity">
    <reaction evidence="8 9">
        <text>L-histidinol phosphate + 2-oxoglutarate = 3-(imidazol-4-yl)-2-oxopropyl phosphate + L-glutamate</text>
        <dbReference type="Rhea" id="RHEA:23744"/>
        <dbReference type="ChEBI" id="CHEBI:16810"/>
        <dbReference type="ChEBI" id="CHEBI:29985"/>
        <dbReference type="ChEBI" id="CHEBI:57766"/>
        <dbReference type="ChEBI" id="CHEBI:57980"/>
        <dbReference type="EC" id="2.6.1.9"/>
    </reaction>
</comment>
<dbReference type="InterPro" id="IPR005861">
    <property type="entry name" value="HisP_aminotrans"/>
</dbReference>
<dbReference type="InterPro" id="IPR050106">
    <property type="entry name" value="HistidinolP_aminotransfase"/>
</dbReference>
<comment type="pathway">
    <text evidence="2 9">Amino-acid biosynthesis; L-histidine biosynthesis; L-histidine from 5-phospho-alpha-D-ribose 1-diphosphate: step 7/9.</text>
</comment>
<dbReference type="Gene3D" id="3.40.640.10">
    <property type="entry name" value="Type I PLP-dependent aspartate aminotransferase-like (Major domain)"/>
    <property type="match status" value="1"/>
</dbReference>
<comment type="similarity">
    <text evidence="3 9">Belongs to the class-II pyridoxal-phosphate-dependent aminotransferase family. Histidinol-phosphate aminotransferase subfamily.</text>
</comment>
<evidence type="ECO:0000313" key="12">
    <source>
        <dbReference type="Proteomes" id="UP000198629"/>
    </source>
</evidence>
<dbReference type="InterPro" id="IPR015422">
    <property type="entry name" value="PyrdxlP-dep_Trfase_small"/>
</dbReference>
<dbReference type="Gene3D" id="3.90.1150.10">
    <property type="entry name" value="Aspartate Aminotransferase, domain 1"/>
    <property type="match status" value="1"/>
</dbReference>
<dbReference type="InterPro" id="IPR015424">
    <property type="entry name" value="PyrdxlP-dep_Trfase"/>
</dbReference>
<keyword evidence="12" id="KW-1185">Reference proteome</keyword>
<dbReference type="InterPro" id="IPR004839">
    <property type="entry name" value="Aminotransferase_I/II_large"/>
</dbReference>
<keyword evidence="9" id="KW-0028">Amino-acid biosynthesis</keyword>
<evidence type="ECO:0000256" key="1">
    <source>
        <dbReference type="ARBA" id="ARBA00001933"/>
    </source>
</evidence>
<dbReference type="EC" id="2.6.1.9" evidence="9"/>
<evidence type="ECO:0000256" key="2">
    <source>
        <dbReference type="ARBA" id="ARBA00005011"/>
    </source>
</evidence>
<proteinExistence type="inferred from homology"/>
<evidence type="ECO:0000256" key="6">
    <source>
        <dbReference type="ARBA" id="ARBA00022679"/>
    </source>
</evidence>
<evidence type="ECO:0000256" key="3">
    <source>
        <dbReference type="ARBA" id="ARBA00007970"/>
    </source>
</evidence>
<dbReference type="AlphaFoldDB" id="A0A1G8Z2T8"/>
<dbReference type="NCBIfam" id="TIGR01141">
    <property type="entry name" value="hisC"/>
    <property type="match status" value="1"/>
</dbReference>
<dbReference type="PANTHER" id="PTHR43643">
    <property type="entry name" value="HISTIDINOL-PHOSPHATE AMINOTRANSFERASE 2"/>
    <property type="match status" value="1"/>
</dbReference>
<evidence type="ECO:0000313" key="11">
    <source>
        <dbReference type="EMBL" id="SDK09313.1"/>
    </source>
</evidence>
<dbReference type="PANTHER" id="PTHR43643:SF3">
    <property type="entry name" value="HISTIDINOL-PHOSPHATE AMINOTRANSFERASE"/>
    <property type="match status" value="1"/>
</dbReference>
<evidence type="ECO:0000256" key="9">
    <source>
        <dbReference type="HAMAP-Rule" id="MF_01023"/>
    </source>
</evidence>
<dbReference type="GO" id="GO:0030170">
    <property type="term" value="F:pyridoxal phosphate binding"/>
    <property type="evidence" value="ECO:0007669"/>
    <property type="project" value="InterPro"/>
</dbReference>
<comment type="subunit">
    <text evidence="4 9">Homodimer.</text>
</comment>
<gene>
    <name evidence="9" type="primary">hisC</name>
    <name evidence="11" type="ORF">SAMN05192566_0054</name>
</gene>
<dbReference type="CDD" id="cd00609">
    <property type="entry name" value="AAT_like"/>
    <property type="match status" value="1"/>
</dbReference>
<comment type="cofactor">
    <cofactor evidence="1 9">
        <name>pyridoxal 5'-phosphate</name>
        <dbReference type="ChEBI" id="CHEBI:597326"/>
    </cofactor>
</comment>
<evidence type="ECO:0000256" key="8">
    <source>
        <dbReference type="ARBA" id="ARBA00047481"/>
    </source>
</evidence>
<keyword evidence="6 9" id="KW-0808">Transferase</keyword>
<keyword evidence="9" id="KW-0368">Histidine biosynthesis</keyword>
<dbReference type="InterPro" id="IPR015421">
    <property type="entry name" value="PyrdxlP-dep_Trfase_major"/>
</dbReference>
<keyword evidence="7 9" id="KW-0663">Pyridoxal phosphate</keyword>
<dbReference type="UniPathway" id="UPA00031">
    <property type="reaction ID" value="UER00012"/>
</dbReference>
<dbReference type="OrthoDB" id="9813612at2"/>
<dbReference type="GO" id="GO:0000105">
    <property type="term" value="P:L-histidine biosynthetic process"/>
    <property type="evidence" value="ECO:0007669"/>
    <property type="project" value="UniProtKB-UniRule"/>
</dbReference>
<dbReference type="Pfam" id="PF00155">
    <property type="entry name" value="Aminotran_1_2"/>
    <property type="match status" value="1"/>
</dbReference>
<protein>
    <recommendedName>
        <fullName evidence="9">Histidinol-phosphate aminotransferase</fullName>
        <ecNumber evidence="9">2.6.1.9</ecNumber>
    </recommendedName>
    <alternativeName>
        <fullName evidence="9">Imidazole acetol-phosphate transaminase</fullName>
    </alternativeName>
</protein>
<organism evidence="11 12">
    <name type="scientific">Methylophilus rhizosphaerae</name>
    <dbReference type="NCBI Taxonomy" id="492660"/>
    <lineage>
        <taxon>Bacteria</taxon>
        <taxon>Pseudomonadati</taxon>
        <taxon>Pseudomonadota</taxon>
        <taxon>Betaproteobacteria</taxon>
        <taxon>Nitrosomonadales</taxon>
        <taxon>Methylophilaceae</taxon>
        <taxon>Methylophilus</taxon>
    </lineage>
</organism>
<dbReference type="PROSITE" id="PS00599">
    <property type="entry name" value="AA_TRANSFER_CLASS_2"/>
    <property type="match status" value="1"/>
</dbReference>
<feature type="domain" description="Aminotransferase class I/classII large" evidence="10">
    <location>
        <begin position="37"/>
        <end position="353"/>
    </location>
</feature>
<sequence length="367" mass="39523">MSDLSNLAPANIRAIAPYQGGKPISELAREMGLNEADIVKLASNENPLGMSPKAQMALEEALAEISRYPDGNSFTLRDAVSKKYAVQAAQIVFGNGSNDILELAARAFLTAGDEVIYSQHAFAVYPLVTQAAGATGVVVPAIEFGHDLPGFLQAITPKTKLIFVANPNNPTGTLIAKPVLSHFLQQVPRHIVVVLDEAYDEYLSEADKSEAISWLAEFENLIISRTFSKAYGLAGLRVGFGLMHAALADLMNRVRQPFNVNSLAQVAATVSLQDEDFVARSYAANQAGMAQITQGLTRLGLSFISSFGNFVSFKVTNAGAVNQALLKQGVIVRPVANYEMPDYLRVSIGLFSENARFLEVLEKILGS</sequence>
<dbReference type="SUPFAM" id="SSF53383">
    <property type="entry name" value="PLP-dependent transferases"/>
    <property type="match status" value="1"/>
</dbReference>
<feature type="modified residue" description="N6-(pyridoxal phosphate)lysine" evidence="9">
    <location>
        <position position="229"/>
    </location>
</feature>
<reference evidence="12" key="1">
    <citation type="submission" date="2016-10" db="EMBL/GenBank/DDBJ databases">
        <authorList>
            <person name="Varghese N."/>
            <person name="Submissions S."/>
        </authorList>
    </citation>
    <scope>NUCLEOTIDE SEQUENCE [LARGE SCALE GENOMIC DNA]</scope>
    <source>
        <strain evidence="12">CBMB127</strain>
    </source>
</reference>
<evidence type="ECO:0000256" key="4">
    <source>
        <dbReference type="ARBA" id="ARBA00011738"/>
    </source>
</evidence>
<dbReference type="STRING" id="492660.SAMN05192566_0054"/>
<accession>A0A1G8Z2T8</accession>
<dbReference type="Proteomes" id="UP000198629">
    <property type="component" value="Unassembled WGS sequence"/>
</dbReference>
<dbReference type="HAMAP" id="MF_01023">
    <property type="entry name" value="HisC_aminotrans_2"/>
    <property type="match status" value="1"/>
</dbReference>
<evidence type="ECO:0000256" key="7">
    <source>
        <dbReference type="ARBA" id="ARBA00022898"/>
    </source>
</evidence>